<keyword evidence="3" id="KW-1185">Reference proteome</keyword>
<proteinExistence type="predicted"/>
<gene>
    <name evidence="2" type="ORF">CRG98_029318</name>
</gene>
<comment type="caution">
    <text evidence="2">The sequence shown here is derived from an EMBL/GenBank/DDBJ whole genome shotgun (WGS) entry which is preliminary data.</text>
</comment>
<organism evidence="2 3">
    <name type="scientific">Punica granatum</name>
    <name type="common">Pomegranate</name>
    <dbReference type="NCBI Taxonomy" id="22663"/>
    <lineage>
        <taxon>Eukaryota</taxon>
        <taxon>Viridiplantae</taxon>
        <taxon>Streptophyta</taxon>
        <taxon>Embryophyta</taxon>
        <taxon>Tracheophyta</taxon>
        <taxon>Spermatophyta</taxon>
        <taxon>Magnoliopsida</taxon>
        <taxon>eudicotyledons</taxon>
        <taxon>Gunneridae</taxon>
        <taxon>Pentapetalae</taxon>
        <taxon>rosids</taxon>
        <taxon>malvids</taxon>
        <taxon>Myrtales</taxon>
        <taxon>Lythraceae</taxon>
        <taxon>Punica</taxon>
    </lineage>
</organism>
<reference evidence="2 3" key="1">
    <citation type="submission" date="2017-11" db="EMBL/GenBank/DDBJ databases">
        <title>De-novo sequencing of pomegranate (Punica granatum L.) genome.</title>
        <authorList>
            <person name="Akparov Z."/>
            <person name="Amiraslanov A."/>
            <person name="Hajiyeva S."/>
            <person name="Abbasov M."/>
            <person name="Kaur K."/>
            <person name="Hamwieh A."/>
            <person name="Solovyev V."/>
            <person name="Salamov A."/>
            <person name="Braich B."/>
            <person name="Kosarev P."/>
            <person name="Mahmoud A."/>
            <person name="Hajiyev E."/>
            <person name="Babayeva S."/>
            <person name="Izzatullayeva V."/>
            <person name="Mammadov A."/>
            <person name="Mammadov A."/>
            <person name="Sharifova S."/>
            <person name="Ojaghi J."/>
            <person name="Eynullazada K."/>
            <person name="Bayramov B."/>
            <person name="Abdulazimova A."/>
            <person name="Shahmuradov I."/>
        </authorList>
    </citation>
    <scope>NUCLEOTIDE SEQUENCE [LARGE SCALE GENOMIC DNA]</scope>
    <source>
        <strain evidence="3">cv. AG2017</strain>
        <tissue evidence="2">Leaf</tissue>
    </source>
</reference>
<protein>
    <submittedName>
        <fullName evidence="2">Uncharacterized protein</fullName>
    </submittedName>
</protein>
<evidence type="ECO:0000256" key="1">
    <source>
        <dbReference type="SAM" id="MobiDB-lite"/>
    </source>
</evidence>
<dbReference type="EMBL" id="PGOL01002138">
    <property type="protein sequence ID" value="PKI50245.1"/>
    <property type="molecule type" value="Genomic_DNA"/>
</dbReference>
<dbReference type="AlphaFoldDB" id="A0A2I0J1Z6"/>
<feature type="region of interest" description="Disordered" evidence="1">
    <location>
        <begin position="1"/>
        <end position="36"/>
    </location>
</feature>
<feature type="compositionally biased region" description="Polar residues" evidence="1">
    <location>
        <begin position="23"/>
        <end position="34"/>
    </location>
</feature>
<evidence type="ECO:0000313" key="2">
    <source>
        <dbReference type="EMBL" id="PKI50245.1"/>
    </source>
</evidence>
<accession>A0A2I0J1Z6</accession>
<sequence>MFLGGNWKEDEEAEPRPFHTAEAPNQSFPASALTSPPVHGYSGHRRPFLSSFHRRRNAVADVFVSICSIQRPGDLLLRSRAPRRWPC</sequence>
<name>A0A2I0J1Z6_PUNGR</name>
<dbReference type="Proteomes" id="UP000233551">
    <property type="component" value="Unassembled WGS sequence"/>
</dbReference>
<evidence type="ECO:0000313" key="3">
    <source>
        <dbReference type="Proteomes" id="UP000233551"/>
    </source>
</evidence>